<evidence type="ECO:0000256" key="8">
    <source>
        <dbReference type="ARBA" id="ARBA00022727"/>
    </source>
</evidence>
<evidence type="ECO:0000256" key="1">
    <source>
        <dbReference type="ARBA" id="ARBA00004992"/>
    </source>
</evidence>
<dbReference type="FunFam" id="3.30.572.10:FF:000005">
    <property type="entry name" value="Thymidylate synthase"/>
    <property type="match status" value="1"/>
</dbReference>
<dbReference type="InterPro" id="IPR045097">
    <property type="entry name" value="Thymidate_synth/dCMP_Mease"/>
</dbReference>
<feature type="compositionally biased region" description="Low complexity" evidence="11">
    <location>
        <begin position="212"/>
        <end position="226"/>
    </location>
</feature>
<dbReference type="SUPFAM" id="SSF55831">
    <property type="entry name" value="Thymidylate synthase/dCMP hydroxymethylase"/>
    <property type="match status" value="1"/>
</dbReference>
<comment type="similarity">
    <text evidence="2">Belongs to the thymidylate synthase family.</text>
</comment>
<name>A0AAD4EPQ0_9PEZI</name>
<keyword evidence="14" id="KW-1185">Reference proteome</keyword>
<evidence type="ECO:0000256" key="9">
    <source>
        <dbReference type="ARBA" id="ARBA00047344"/>
    </source>
</evidence>
<comment type="catalytic activity">
    <reaction evidence="9">
        <text>dUMP + (6R)-5,10-methylene-5,6,7,8-tetrahydrofolate = 7,8-dihydrofolate + dTMP</text>
        <dbReference type="Rhea" id="RHEA:12104"/>
        <dbReference type="ChEBI" id="CHEBI:15636"/>
        <dbReference type="ChEBI" id="CHEBI:57451"/>
        <dbReference type="ChEBI" id="CHEBI:63528"/>
        <dbReference type="ChEBI" id="CHEBI:246422"/>
        <dbReference type="EC" id="2.1.1.45"/>
    </reaction>
</comment>
<dbReference type="PANTHER" id="PTHR11548:SF2">
    <property type="entry name" value="THYMIDYLATE SYNTHASE"/>
    <property type="match status" value="1"/>
</dbReference>
<dbReference type="EC" id="2.1.1.45" evidence="4"/>
<keyword evidence="7" id="KW-0808">Transferase</keyword>
<evidence type="ECO:0000256" key="7">
    <source>
        <dbReference type="ARBA" id="ARBA00022679"/>
    </source>
</evidence>
<comment type="caution">
    <text evidence="13">The sequence shown here is derived from an EMBL/GenBank/DDBJ whole genome shotgun (WGS) entry which is preliminary data.</text>
</comment>
<comment type="subunit">
    <text evidence="3">Homodimer.</text>
</comment>
<dbReference type="GO" id="GO:0005739">
    <property type="term" value="C:mitochondrion"/>
    <property type="evidence" value="ECO:0007669"/>
    <property type="project" value="TreeGrafter"/>
</dbReference>
<organism evidence="13 14">
    <name type="scientific">Staphylotrichum longicolle</name>
    <dbReference type="NCBI Taxonomy" id="669026"/>
    <lineage>
        <taxon>Eukaryota</taxon>
        <taxon>Fungi</taxon>
        <taxon>Dikarya</taxon>
        <taxon>Ascomycota</taxon>
        <taxon>Pezizomycotina</taxon>
        <taxon>Sordariomycetes</taxon>
        <taxon>Sordariomycetidae</taxon>
        <taxon>Sordariales</taxon>
        <taxon>Chaetomiaceae</taxon>
        <taxon>Staphylotrichum</taxon>
    </lineage>
</organism>
<dbReference type="PROSITE" id="PS00091">
    <property type="entry name" value="THYMIDYLATE_SYNTHASE"/>
    <property type="match status" value="1"/>
</dbReference>
<comment type="pathway">
    <text evidence="1">Pyrimidine metabolism; dTTP biosynthesis.</text>
</comment>
<evidence type="ECO:0000256" key="6">
    <source>
        <dbReference type="ARBA" id="ARBA00022603"/>
    </source>
</evidence>
<proteinExistence type="inferred from homology"/>
<dbReference type="Proteomes" id="UP001197093">
    <property type="component" value="Unassembled WGS sequence"/>
</dbReference>
<evidence type="ECO:0000256" key="4">
    <source>
        <dbReference type="ARBA" id="ARBA00011947"/>
    </source>
</evidence>
<dbReference type="HAMAP" id="MF_00008">
    <property type="entry name" value="Thymidy_synth_bact"/>
    <property type="match status" value="1"/>
</dbReference>
<dbReference type="AlphaFoldDB" id="A0AAD4EPQ0"/>
<evidence type="ECO:0000313" key="14">
    <source>
        <dbReference type="Proteomes" id="UP001197093"/>
    </source>
</evidence>
<sequence length="347" mass="38617">MTVSNDLPAEAPIATAAAPRHEEYQYLDLVREILDQGELRRDRTGTGTYSIFAPRPLKFSLNRDGTPILPLLTTKRVFTKAVIAELLWFISGDTSSHTLSAQGVKIWDGNGSREFLDNLGLTERAVGDLGPVYGFQWRHFGADYIDAQTDYTGQGVDQLARIVHTLRTNPFDRRLVLSAWNPADMPRMVLPPCHMFAQFYVSYPNSRRSAQSTSSSSSSPSSPSPTDADGAQTPKPKGHLHCQLYQRSCDMGLGVPFNIASYALLTHMLARVCDLVPGSLTHVMGDAHVYLNHVEALETQLQREPRAFPELEMADRPDRDGIDGWRAEDFVIKGYNPHKVIAMEMSV</sequence>
<evidence type="ECO:0000256" key="11">
    <source>
        <dbReference type="SAM" id="MobiDB-lite"/>
    </source>
</evidence>
<evidence type="ECO:0000256" key="3">
    <source>
        <dbReference type="ARBA" id="ARBA00011738"/>
    </source>
</evidence>
<feature type="active site" evidence="10">
    <location>
        <position position="193"/>
    </location>
</feature>
<dbReference type="Gene3D" id="3.30.572.10">
    <property type="entry name" value="Thymidylate synthase/dCMP hydroxymethylase domain"/>
    <property type="match status" value="1"/>
</dbReference>
<evidence type="ECO:0000256" key="5">
    <source>
        <dbReference type="ARBA" id="ARBA00015931"/>
    </source>
</evidence>
<dbReference type="Pfam" id="PF00303">
    <property type="entry name" value="Thymidylat_synt"/>
    <property type="match status" value="1"/>
</dbReference>
<dbReference type="GO" id="GO:0004799">
    <property type="term" value="F:thymidylate synthase activity"/>
    <property type="evidence" value="ECO:0007669"/>
    <property type="project" value="UniProtKB-EC"/>
</dbReference>
<reference evidence="13" key="1">
    <citation type="submission" date="2023-02" db="EMBL/GenBank/DDBJ databases">
        <authorList>
            <person name="Palmer J.M."/>
        </authorList>
    </citation>
    <scope>NUCLEOTIDE SEQUENCE</scope>
    <source>
        <strain evidence="13">FW57</strain>
    </source>
</reference>
<evidence type="ECO:0000256" key="2">
    <source>
        <dbReference type="ARBA" id="ARBA00009972"/>
    </source>
</evidence>
<dbReference type="NCBIfam" id="TIGR03284">
    <property type="entry name" value="thym_sym"/>
    <property type="match status" value="2"/>
</dbReference>
<evidence type="ECO:0000313" key="13">
    <source>
        <dbReference type="EMBL" id="KAG7284994.1"/>
    </source>
</evidence>
<keyword evidence="6" id="KW-0489">Methyltransferase</keyword>
<keyword evidence="8" id="KW-0545">Nucleotide biosynthesis</keyword>
<feature type="domain" description="Thymidylate synthase/dCMP hydroxymethylase" evidence="12">
    <location>
        <begin position="25"/>
        <end position="347"/>
    </location>
</feature>
<evidence type="ECO:0000256" key="10">
    <source>
        <dbReference type="PROSITE-ProRule" id="PRU10016"/>
    </source>
</evidence>
<evidence type="ECO:0000259" key="12">
    <source>
        <dbReference type="Pfam" id="PF00303"/>
    </source>
</evidence>
<dbReference type="GO" id="GO:0005829">
    <property type="term" value="C:cytosol"/>
    <property type="evidence" value="ECO:0007669"/>
    <property type="project" value="TreeGrafter"/>
</dbReference>
<dbReference type="InterPro" id="IPR036926">
    <property type="entry name" value="Thymidate_synth/dCMP_Mease_sf"/>
</dbReference>
<dbReference type="PRINTS" id="PR00108">
    <property type="entry name" value="THYMDSNTHASE"/>
</dbReference>
<feature type="region of interest" description="Disordered" evidence="11">
    <location>
        <begin position="210"/>
        <end position="238"/>
    </location>
</feature>
<dbReference type="GO" id="GO:0006231">
    <property type="term" value="P:dTMP biosynthetic process"/>
    <property type="evidence" value="ECO:0007669"/>
    <property type="project" value="InterPro"/>
</dbReference>
<dbReference type="InterPro" id="IPR023451">
    <property type="entry name" value="Thymidate_synth/dCMP_Mease_dom"/>
</dbReference>
<protein>
    <recommendedName>
        <fullName evidence="5">Thymidylate synthase</fullName>
        <ecNumber evidence="4">2.1.1.45</ecNumber>
    </recommendedName>
</protein>
<dbReference type="CDD" id="cd00351">
    <property type="entry name" value="TS_Pyrimidine_HMase"/>
    <property type="match status" value="1"/>
</dbReference>
<dbReference type="InterPro" id="IPR020940">
    <property type="entry name" value="Thymidylate_synthase_AS"/>
</dbReference>
<dbReference type="GO" id="GO:0032259">
    <property type="term" value="P:methylation"/>
    <property type="evidence" value="ECO:0007669"/>
    <property type="project" value="UniProtKB-KW"/>
</dbReference>
<dbReference type="EMBL" id="JAHCVI010000005">
    <property type="protein sequence ID" value="KAG7284994.1"/>
    <property type="molecule type" value="Genomic_DNA"/>
</dbReference>
<accession>A0AAD4EPQ0</accession>
<gene>
    <name evidence="13" type="ORF">NEMBOFW57_009612</name>
</gene>
<dbReference type="PANTHER" id="PTHR11548">
    <property type="entry name" value="THYMIDYLATE SYNTHASE 1"/>
    <property type="match status" value="1"/>
</dbReference>
<dbReference type="InterPro" id="IPR000398">
    <property type="entry name" value="Thymidylate_synthase"/>
</dbReference>